<feature type="signal peptide" evidence="1">
    <location>
        <begin position="1"/>
        <end position="24"/>
    </location>
</feature>
<dbReference type="Gene3D" id="2.40.160.20">
    <property type="match status" value="1"/>
</dbReference>
<name>A0A0E3UX27_9BACT</name>
<dbReference type="STRING" id="400092.PKOR_13125"/>
<accession>A0A0E3UX27</accession>
<dbReference type="Proteomes" id="UP000033109">
    <property type="component" value="Chromosome"/>
</dbReference>
<dbReference type="Pfam" id="PF13568">
    <property type="entry name" value="OMP_b-brl_2"/>
    <property type="match status" value="1"/>
</dbReference>
<dbReference type="KEGG" id="pko:PKOR_13125"/>
<reference evidence="3 4" key="1">
    <citation type="journal article" date="2015" name="Sci. Rep.">
        <title>Unraveling adaptation of Pontibacter korlensis to radiation and infertility in desert through complete genome and comparative transcriptomic analysis.</title>
        <authorList>
            <person name="Dai J."/>
            <person name="Dai W."/>
            <person name="Qiu C."/>
            <person name="Yang Z."/>
            <person name="Zhang Y."/>
            <person name="Zhou M."/>
            <person name="Zhang L."/>
            <person name="Fang C."/>
            <person name="Gao Q."/>
            <person name="Yang Q."/>
            <person name="Li X."/>
            <person name="Wang Z."/>
            <person name="Wang Z."/>
            <person name="Jia Z."/>
            <person name="Chen X."/>
        </authorList>
    </citation>
    <scope>NUCLEOTIDE SEQUENCE [LARGE SCALE GENOMIC DNA]</scope>
    <source>
        <strain evidence="3 4">X14-1T</strain>
    </source>
</reference>
<evidence type="ECO:0000259" key="2">
    <source>
        <dbReference type="Pfam" id="PF13568"/>
    </source>
</evidence>
<dbReference type="AlphaFoldDB" id="A0A0E3UX27"/>
<protein>
    <recommendedName>
        <fullName evidence="2">Outer membrane protein beta-barrel domain-containing protein</fullName>
    </recommendedName>
</protein>
<dbReference type="InterPro" id="IPR025665">
    <property type="entry name" value="Beta-barrel_OMP_2"/>
</dbReference>
<evidence type="ECO:0000313" key="3">
    <source>
        <dbReference type="EMBL" id="AKD03882.1"/>
    </source>
</evidence>
<evidence type="ECO:0000256" key="1">
    <source>
        <dbReference type="SAM" id="SignalP"/>
    </source>
</evidence>
<evidence type="ECO:0000313" key="4">
    <source>
        <dbReference type="Proteomes" id="UP000033109"/>
    </source>
</evidence>
<feature type="chain" id="PRO_5002413293" description="Outer membrane protein beta-barrel domain-containing protein" evidence="1">
    <location>
        <begin position="25"/>
        <end position="217"/>
    </location>
</feature>
<feature type="domain" description="Outer membrane protein beta-barrel" evidence="2">
    <location>
        <begin position="24"/>
        <end position="193"/>
    </location>
</feature>
<dbReference type="SUPFAM" id="SSF56925">
    <property type="entry name" value="OMPA-like"/>
    <property type="match status" value="1"/>
</dbReference>
<keyword evidence="1" id="KW-0732">Signal</keyword>
<dbReference type="PATRIC" id="fig|400092.3.peg.2864"/>
<dbReference type="HOGENOM" id="CLU_082049_4_3_10"/>
<sequence>MYYMKNKILLTVAAALGLAFAAEAQTVSIGPRVGATFAKLNLSGDDEFTDEVKDLIQSKPGLQFGAVANVMVNDLFSVQPELLYVQKGYQIEEGGVSAKETMNYLEVPVLAKISFGSGQVQGFVTAGPSVGYWLSAKNKYEYDGEEETEDYEFEDEDNRTEFGANFGVGLAYKVGAGALNLDVRYGLGLSNLYDDSGDDSKVKNRVVGVSLAYLFSL</sequence>
<proteinExistence type="predicted"/>
<dbReference type="EMBL" id="CP009621">
    <property type="protein sequence ID" value="AKD03882.1"/>
    <property type="molecule type" value="Genomic_DNA"/>
</dbReference>
<gene>
    <name evidence="3" type="ORF">PKOR_13125</name>
</gene>
<keyword evidence="4" id="KW-1185">Reference proteome</keyword>
<organism evidence="3 4">
    <name type="scientific">Pontibacter korlensis</name>
    <dbReference type="NCBI Taxonomy" id="400092"/>
    <lineage>
        <taxon>Bacteria</taxon>
        <taxon>Pseudomonadati</taxon>
        <taxon>Bacteroidota</taxon>
        <taxon>Cytophagia</taxon>
        <taxon>Cytophagales</taxon>
        <taxon>Hymenobacteraceae</taxon>
        <taxon>Pontibacter</taxon>
    </lineage>
</organism>
<dbReference type="InterPro" id="IPR011250">
    <property type="entry name" value="OMP/PagP_B-barrel"/>
</dbReference>